<accession>A0A8D8SKY2</accession>
<dbReference type="EMBL" id="HBUF01221907">
    <property type="protein sequence ID" value="CAG6669757.1"/>
    <property type="molecule type" value="Transcribed_RNA"/>
</dbReference>
<protein>
    <submittedName>
        <fullName evidence="1">Uncharacterized protein</fullName>
    </submittedName>
</protein>
<evidence type="ECO:0000313" key="1">
    <source>
        <dbReference type="EMBL" id="CAG6669757.1"/>
    </source>
</evidence>
<sequence length="102" mass="11577">MSVCMKLTLSCILMQNDDCTPLFSSHRVCANNVHQTKQSVRNTLLDELLDMQKLQTFALDSVRLEKMFTNGMVYSQQDSLPLSIAKKRRVELILGDSGIEQL</sequence>
<reference evidence="1" key="1">
    <citation type="submission" date="2021-05" db="EMBL/GenBank/DDBJ databases">
        <authorList>
            <person name="Alioto T."/>
            <person name="Alioto T."/>
            <person name="Gomez Garrido J."/>
        </authorList>
    </citation>
    <scope>NUCLEOTIDE SEQUENCE</scope>
</reference>
<proteinExistence type="predicted"/>
<name>A0A8D8SKY2_9HEMI</name>
<dbReference type="AlphaFoldDB" id="A0A8D8SKY2"/>
<organism evidence="1">
    <name type="scientific">Cacopsylla melanoneura</name>
    <dbReference type="NCBI Taxonomy" id="428564"/>
    <lineage>
        <taxon>Eukaryota</taxon>
        <taxon>Metazoa</taxon>
        <taxon>Ecdysozoa</taxon>
        <taxon>Arthropoda</taxon>
        <taxon>Hexapoda</taxon>
        <taxon>Insecta</taxon>
        <taxon>Pterygota</taxon>
        <taxon>Neoptera</taxon>
        <taxon>Paraneoptera</taxon>
        <taxon>Hemiptera</taxon>
        <taxon>Sternorrhyncha</taxon>
        <taxon>Psylloidea</taxon>
        <taxon>Psyllidae</taxon>
        <taxon>Psyllinae</taxon>
        <taxon>Cacopsylla</taxon>
    </lineage>
</organism>